<reference evidence="10" key="4">
    <citation type="submission" date="2020-11" db="EMBL/GenBank/DDBJ databases">
        <title>Antibiotic susceptibility profiles of Pediococcus pentosaceus from various origins and their implications for the safety assessment of strains with food-technology applications.</title>
        <authorList>
            <person name="Shani N."/>
            <person name="Oberhaensli S."/>
            <person name="Arias E."/>
        </authorList>
    </citation>
    <scope>NUCLEOTIDE SEQUENCE</scope>
    <source>
        <strain evidence="10">FAM 19164</strain>
    </source>
</reference>
<evidence type="ECO:0000313" key="9">
    <source>
        <dbReference type="EMBL" id="KAF0413972.1"/>
    </source>
</evidence>
<dbReference type="PROSITE" id="PS01116">
    <property type="entry name" value="XANTH_URACIL_PERMASE"/>
    <property type="match status" value="1"/>
</dbReference>
<dbReference type="Pfam" id="PF00860">
    <property type="entry name" value="Xan_ur_permease"/>
    <property type="match status" value="1"/>
</dbReference>
<feature type="transmembrane region" description="Helical" evidence="8">
    <location>
        <begin position="82"/>
        <end position="99"/>
    </location>
</feature>
<dbReference type="PANTHER" id="PTHR42810">
    <property type="entry name" value="PURINE PERMEASE C1399.01C-RELATED"/>
    <property type="match status" value="1"/>
</dbReference>
<feature type="transmembrane region" description="Helical" evidence="8">
    <location>
        <begin position="247"/>
        <end position="271"/>
    </location>
</feature>
<dbReference type="PANTHER" id="PTHR42810:SF4">
    <property type="entry name" value="URIC ACID TRANSPORTER UACT"/>
    <property type="match status" value="1"/>
</dbReference>
<feature type="transmembrane region" description="Helical" evidence="8">
    <location>
        <begin position="111"/>
        <end position="131"/>
    </location>
</feature>
<dbReference type="RefSeq" id="WP_060743489.1">
    <property type="nucleotide sequence ID" value="NZ_CP023655.1"/>
</dbReference>
<dbReference type="InterPro" id="IPR006042">
    <property type="entry name" value="Xan_ur_permease"/>
</dbReference>
<evidence type="ECO:0000256" key="4">
    <source>
        <dbReference type="ARBA" id="ARBA00022475"/>
    </source>
</evidence>
<comment type="subcellular location">
    <subcellularLocation>
        <location evidence="1">Cell membrane</location>
        <topology evidence="1">Multi-pass membrane protein</topology>
    </subcellularLocation>
</comment>
<keyword evidence="5 8" id="KW-0812">Transmembrane</keyword>
<comment type="caution">
    <text evidence="10">The sequence shown here is derived from an EMBL/GenBank/DDBJ whole genome shotgun (WGS) entry which is preliminary data.</text>
</comment>
<feature type="transmembrane region" description="Helical" evidence="8">
    <location>
        <begin position="386"/>
        <end position="404"/>
    </location>
</feature>
<reference evidence="9" key="1">
    <citation type="submission" date="2019-10" db="EMBL/GenBank/DDBJ databases">
        <authorList>
            <person name="Irmler S."/>
            <person name="Berthoud H."/>
            <person name="Roetschi A."/>
            <person name="Arias E."/>
            <person name="Shani N."/>
            <person name="Wuethrich D."/>
            <person name="Bruggmann R."/>
        </authorList>
    </citation>
    <scope>NUCLEOTIDE SEQUENCE</scope>
    <source>
        <strain evidence="9">FAM13073</strain>
    </source>
</reference>
<protein>
    <submittedName>
        <fullName evidence="10">Purine permease</fullName>
    </submittedName>
</protein>
<evidence type="ECO:0000256" key="2">
    <source>
        <dbReference type="ARBA" id="ARBA00008821"/>
    </source>
</evidence>
<feature type="transmembrane region" description="Helical" evidence="8">
    <location>
        <begin position="34"/>
        <end position="52"/>
    </location>
</feature>
<evidence type="ECO:0000256" key="3">
    <source>
        <dbReference type="ARBA" id="ARBA00022448"/>
    </source>
</evidence>
<keyword evidence="7 8" id="KW-0472">Membrane</keyword>
<evidence type="ECO:0000256" key="8">
    <source>
        <dbReference type="SAM" id="Phobius"/>
    </source>
</evidence>
<comment type="similarity">
    <text evidence="2">Belongs to the nucleobase:cation symporter-2 (NCS2) (TC 2.A.40) family.</text>
</comment>
<sequence>MKTTESSYTEVPVTEIKPQLTEGKAAILGFQHLLAMYSGDVIVPLLIGGFLHFTAAQMTYLVSVDIFMCGIATLLQIKRTPLTGIGLPVVLGCAVQAVQPLQQIGGTLGVTAMYGAIIASGVFVFLVGGLFSKIKGLFPPIVTGSIITVIGFTLIPVAFQDIGGGDVAAKSFGDPRNLLVGLITVLIIVGINVWARGFLRSIAILIGILIGTILASFMGMVSLSPIAEASWFRIPQPFYFGVPTFNLSAILTMIMVTLTTMIESTGVFFALGDLVGKEITQDDLKRGYRSEGIAAILGGIFNTFPYSTFSENVGVLQLSGVKSRKPLYYAAGFLIVLGLLPKAGATATIVPTSVLGGAMLVMFGIVGVQGVRILQQVNFNQTKNILIVSLSVGMGLGSTIYPQLYQALPATIKMLLTNGIVIASITAVVLNLLFNGYDRDM</sequence>
<gene>
    <name evidence="9" type="ORF">GBO79_03620</name>
    <name evidence="10" type="ORF">ITQ97_04455</name>
</gene>
<feature type="transmembrane region" description="Helical" evidence="8">
    <location>
        <begin position="355"/>
        <end position="374"/>
    </location>
</feature>
<dbReference type="Proteomes" id="UP000472573">
    <property type="component" value="Unassembled WGS sequence"/>
</dbReference>
<feature type="transmembrane region" description="Helical" evidence="8">
    <location>
        <begin position="202"/>
        <end position="227"/>
    </location>
</feature>
<dbReference type="NCBIfam" id="TIGR00801">
    <property type="entry name" value="ncs2"/>
    <property type="match status" value="1"/>
</dbReference>
<dbReference type="EMBL" id="WENB01000002">
    <property type="protein sequence ID" value="KAF0413972.1"/>
    <property type="molecule type" value="Genomic_DNA"/>
</dbReference>
<evidence type="ECO:0000256" key="6">
    <source>
        <dbReference type="ARBA" id="ARBA00022989"/>
    </source>
</evidence>
<evidence type="ECO:0000313" key="12">
    <source>
        <dbReference type="Proteomes" id="UP000743107"/>
    </source>
</evidence>
<name>A0A6L5A324_PEDPE</name>
<feature type="transmembrane region" description="Helical" evidence="8">
    <location>
        <begin position="327"/>
        <end position="349"/>
    </location>
</feature>
<evidence type="ECO:0000313" key="10">
    <source>
        <dbReference type="EMBL" id="MBF7127063.1"/>
    </source>
</evidence>
<accession>A0A6L5A324</accession>
<dbReference type="EMBL" id="JADOFV010000002">
    <property type="protein sequence ID" value="MBF7127063.1"/>
    <property type="molecule type" value="Genomic_DNA"/>
</dbReference>
<evidence type="ECO:0000256" key="5">
    <source>
        <dbReference type="ARBA" id="ARBA00022692"/>
    </source>
</evidence>
<feature type="transmembrane region" description="Helical" evidence="8">
    <location>
        <begin position="58"/>
        <end position="75"/>
    </location>
</feature>
<keyword evidence="11" id="KW-1185">Reference proteome</keyword>
<dbReference type="AlphaFoldDB" id="A0A6L5A324"/>
<dbReference type="GO" id="GO:0042907">
    <property type="term" value="F:xanthine transmembrane transporter activity"/>
    <property type="evidence" value="ECO:0007669"/>
    <property type="project" value="TreeGrafter"/>
</dbReference>
<evidence type="ECO:0000313" key="11">
    <source>
        <dbReference type="Proteomes" id="UP000472573"/>
    </source>
</evidence>
<evidence type="ECO:0000256" key="7">
    <source>
        <dbReference type="ARBA" id="ARBA00023136"/>
    </source>
</evidence>
<reference evidence="11" key="3">
    <citation type="submission" date="2020-03" db="EMBL/GenBank/DDBJ databases">
        <title>SpeciesPrimer: A bioinformatics pipeline dedicated to the design of qPCR primers for the quantification of bacterial species.</title>
        <authorList>
            <person name="Dreier M."/>
            <person name="Berthoud H."/>
            <person name="Shani N."/>
            <person name="Wechsler D."/>
            <person name="Junier P."/>
        </authorList>
    </citation>
    <scope>NUCLEOTIDE SEQUENCE [LARGE SCALE GENOMIC DNA]</scope>
    <source>
        <strain evidence="11">FAM13073</strain>
    </source>
</reference>
<proteinExistence type="inferred from homology"/>
<dbReference type="InterPro" id="IPR017588">
    <property type="entry name" value="UacT-like"/>
</dbReference>
<dbReference type="NCBIfam" id="NF037981">
    <property type="entry name" value="NCS2_1"/>
    <property type="match status" value="1"/>
</dbReference>
<evidence type="ECO:0000256" key="1">
    <source>
        <dbReference type="ARBA" id="ARBA00004651"/>
    </source>
</evidence>
<feature type="transmembrane region" description="Helical" evidence="8">
    <location>
        <begin position="410"/>
        <end position="434"/>
    </location>
</feature>
<feature type="transmembrane region" description="Helical" evidence="8">
    <location>
        <begin position="138"/>
        <end position="158"/>
    </location>
</feature>
<keyword evidence="4" id="KW-1003">Cell membrane</keyword>
<reference evidence="9" key="2">
    <citation type="submission" date="2019-12" db="EMBL/GenBank/DDBJ databases">
        <title>SpeciesPrimer: A bioinformatics pipeline dedicated to the design of qPCR primers for the quantification of bacterial species.</title>
        <authorList>
            <person name="Dreier M."/>
            <person name="Berthoud H."/>
            <person name="Shani N."/>
            <person name="Wechsler D."/>
            <person name="Junier P."/>
        </authorList>
    </citation>
    <scope>NUCLEOTIDE SEQUENCE</scope>
    <source>
        <strain evidence="9">FAM13073</strain>
    </source>
</reference>
<dbReference type="Proteomes" id="UP000743107">
    <property type="component" value="Unassembled WGS sequence"/>
</dbReference>
<dbReference type="GO" id="GO:0005886">
    <property type="term" value="C:plasma membrane"/>
    <property type="evidence" value="ECO:0007669"/>
    <property type="project" value="UniProtKB-SubCell"/>
</dbReference>
<keyword evidence="6 8" id="KW-1133">Transmembrane helix</keyword>
<keyword evidence="3" id="KW-0813">Transport</keyword>
<dbReference type="InterPro" id="IPR006043">
    <property type="entry name" value="NCS2"/>
</dbReference>
<organism evidence="10 12">
    <name type="scientific">Pediococcus pentosaceus</name>
    <dbReference type="NCBI Taxonomy" id="1255"/>
    <lineage>
        <taxon>Bacteria</taxon>
        <taxon>Bacillati</taxon>
        <taxon>Bacillota</taxon>
        <taxon>Bacilli</taxon>
        <taxon>Lactobacillales</taxon>
        <taxon>Lactobacillaceae</taxon>
        <taxon>Pediococcus</taxon>
    </lineage>
</organism>
<feature type="transmembrane region" description="Helical" evidence="8">
    <location>
        <begin position="178"/>
        <end position="195"/>
    </location>
</feature>
<dbReference type="NCBIfam" id="TIGR03173">
    <property type="entry name" value="pbuX"/>
    <property type="match status" value="1"/>
</dbReference>